<dbReference type="GO" id="GO:0043590">
    <property type="term" value="C:bacterial nucleoid"/>
    <property type="evidence" value="ECO:0007669"/>
    <property type="project" value="TreeGrafter"/>
</dbReference>
<accession>A0A931GVW5</accession>
<dbReference type="InterPro" id="IPR022572">
    <property type="entry name" value="DNA_rep/recomb_RecO_N"/>
</dbReference>
<comment type="function">
    <text evidence="7">Involved in DNA repair and RecF pathway recombination.</text>
</comment>
<dbReference type="Gene3D" id="2.40.50.140">
    <property type="entry name" value="Nucleic acid-binding proteins"/>
    <property type="match status" value="1"/>
</dbReference>
<dbReference type="AlphaFoldDB" id="A0A931GVW5"/>
<dbReference type="InterPro" id="IPR012340">
    <property type="entry name" value="NA-bd_OB-fold"/>
</dbReference>
<gene>
    <name evidence="7 9" type="primary">recO</name>
    <name evidence="9" type="ORF">I5907_04865</name>
</gene>
<dbReference type="Gene3D" id="1.20.1440.120">
    <property type="entry name" value="Recombination protein O, C-terminal domain"/>
    <property type="match status" value="1"/>
</dbReference>
<feature type="domain" description="DNA replication/recombination mediator RecO N-terminal" evidence="8">
    <location>
        <begin position="1"/>
        <end position="81"/>
    </location>
</feature>
<dbReference type="HAMAP" id="MF_00201">
    <property type="entry name" value="RecO"/>
    <property type="match status" value="1"/>
</dbReference>
<dbReference type="RefSeq" id="WP_196989598.1">
    <property type="nucleotide sequence ID" value="NZ_JADWYR010000001.1"/>
</dbReference>
<comment type="caution">
    <text evidence="9">The sequence shown here is derived from an EMBL/GenBank/DDBJ whole genome shotgun (WGS) entry which is preliminary data.</text>
</comment>
<dbReference type="Pfam" id="PF02565">
    <property type="entry name" value="RecO_C"/>
    <property type="match status" value="1"/>
</dbReference>
<dbReference type="PANTHER" id="PTHR33991:SF1">
    <property type="entry name" value="DNA REPAIR PROTEIN RECO"/>
    <property type="match status" value="1"/>
</dbReference>
<dbReference type="SUPFAM" id="SSF50249">
    <property type="entry name" value="Nucleic acid-binding proteins"/>
    <property type="match status" value="1"/>
</dbReference>
<dbReference type="Pfam" id="PF11967">
    <property type="entry name" value="RecO_N"/>
    <property type="match status" value="1"/>
</dbReference>
<reference evidence="9" key="1">
    <citation type="submission" date="2020-11" db="EMBL/GenBank/DDBJ databases">
        <title>Bacterial whole genome sequence for Panacibacter sp. DH6.</title>
        <authorList>
            <person name="Le V."/>
            <person name="Ko S."/>
            <person name="Ahn C.-Y."/>
            <person name="Oh H.-M."/>
        </authorList>
    </citation>
    <scope>NUCLEOTIDE SEQUENCE</scope>
    <source>
        <strain evidence="9">DH6</strain>
    </source>
</reference>
<evidence type="ECO:0000259" key="8">
    <source>
        <dbReference type="Pfam" id="PF11967"/>
    </source>
</evidence>
<proteinExistence type="inferred from homology"/>
<evidence type="ECO:0000256" key="5">
    <source>
        <dbReference type="ARBA" id="ARBA00023204"/>
    </source>
</evidence>
<evidence type="ECO:0000313" key="10">
    <source>
        <dbReference type="Proteomes" id="UP000628448"/>
    </source>
</evidence>
<comment type="similarity">
    <text evidence="1 7">Belongs to the RecO family.</text>
</comment>
<evidence type="ECO:0000256" key="6">
    <source>
        <dbReference type="ARBA" id="ARBA00033409"/>
    </source>
</evidence>
<evidence type="ECO:0000256" key="2">
    <source>
        <dbReference type="ARBA" id="ARBA00021310"/>
    </source>
</evidence>
<organism evidence="9 10">
    <name type="scientific">Panacibacter microcysteis</name>
    <dbReference type="NCBI Taxonomy" id="2793269"/>
    <lineage>
        <taxon>Bacteria</taxon>
        <taxon>Pseudomonadati</taxon>
        <taxon>Bacteroidota</taxon>
        <taxon>Chitinophagia</taxon>
        <taxon>Chitinophagales</taxon>
        <taxon>Chitinophagaceae</taxon>
        <taxon>Panacibacter</taxon>
    </lineage>
</organism>
<evidence type="ECO:0000256" key="4">
    <source>
        <dbReference type="ARBA" id="ARBA00023172"/>
    </source>
</evidence>
<evidence type="ECO:0000256" key="1">
    <source>
        <dbReference type="ARBA" id="ARBA00007452"/>
    </source>
</evidence>
<dbReference type="GO" id="GO:0006302">
    <property type="term" value="P:double-strand break repair"/>
    <property type="evidence" value="ECO:0007669"/>
    <property type="project" value="TreeGrafter"/>
</dbReference>
<keyword evidence="5 7" id="KW-0234">DNA repair</keyword>
<dbReference type="GO" id="GO:0006310">
    <property type="term" value="P:DNA recombination"/>
    <property type="evidence" value="ECO:0007669"/>
    <property type="project" value="UniProtKB-UniRule"/>
</dbReference>
<dbReference type="Proteomes" id="UP000628448">
    <property type="component" value="Unassembled WGS sequence"/>
</dbReference>
<evidence type="ECO:0000313" key="9">
    <source>
        <dbReference type="EMBL" id="MBG9375553.1"/>
    </source>
</evidence>
<name>A0A931GVW5_9BACT</name>
<dbReference type="InterPro" id="IPR037278">
    <property type="entry name" value="ARFGAP/RecO"/>
</dbReference>
<keyword evidence="3 7" id="KW-0227">DNA damage</keyword>
<dbReference type="EMBL" id="JADWYR010000001">
    <property type="protein sequence ID" value="MBG9375553.1"/>
    <property type="molecule type" value="Genomic_DNA"/>
</dbReference>
<dbReference type="PANTHER" id="PTHR33991">
    <property type="entry name" value="DNA REPAIR PROTEIN RECO"/>
    <property type="match status" value="1"/>
</dbReference>
<dbReference type="InterPro" id="IPR042242">
    <property type="entry name" value="RecO_C"/>
</dbReference>
<keyword evidence="4 7" id="KW-0233">DNA recombination</keyword>
<evidence type="ECO:0000256" key="3">
    <source>
        <dbReference type="ARBA" id="ARBA00022763"/>
    </source>
</evidence>
<dbReference type="SUPFAM" id="SSF57863">
    <property type="entry name" value="ArfGap/RecO-like zinc finger"/>
    <property type="match status" value="1"/>
</dbReference>
<protein>
    <recommendedName>
        <fullName evidence="2 7">DNA repair protein RecO</fullName>
    </recommendedName>
    <alternativeName>
        <fullName evidence="6 7">Recombination protein O</fullName>
    </alternativeName>
</protein>
<evidence type="ECO:0000256" key="7">
    <source>
        <dbReference type="HAMAP-Rule" id="MF_00201"/>
    </source>
</evidence>
<dbReference type="InterPro" id="IPR003717">
    <property type="entry name" value="RecO"/>
</dbReference>
<dbReference type="NCBIfam" id="TIGR00613">
    <property type="entry name" value="reco"/>
    <property type="match status" value="1"/>
</dbReference>
<sequence length="246" mass="28480">MITHKTKGIVVRTVKYGETSVIATIYTELFGIQSYIVKGVRQTSKKGASKAGYFQAAAMLEMEVYHNEFKNLQFIKEYQWSYLYNDVFFDVVKNAAAMYMIELLQHVLKQPEANPELFYLIEDSLKQLDRGNETLTANLPLYFTLHLATELGFQLQGEYNSRTPILDLQEGNFVQVVPEHNHYAVDEIAKTTSAINNIHFYNDLENFHLNRHIRRQLLDTYAQYLALHIEGFGELRSLKVLQEVLS</sequence>
<keyword evidence="10" id="KW-1185">Reference proteome</keyword>